<proteinExistence type="predicted"/>
<reference evidence="2 3" key="1">
    <citation type="submission" date="2013-06" db="EMBL/GenBank/DDBJ databases">
        <authorList>
            <person name="Weinstock G."/>
            <person name="Sodergren E."/>
            <person name="Lobos E.A."/>
            <person name="Fulton L."/>
            <person name="Fulton R."/>
            <person name="Courtney L."/>
            <person name="Fronick C."/>
            <person name="O'Laughlin M."/>
            <person name="Godfrey J."/>
            <person name="Wilson R.M."/>
            <person name="Miner T."/>
            <person name="Farmer C."/>
            <person name="Delehaunty K."/>
            <person name="Cordes M."/>
            <person name="Minx P."/>
            <person name="Tomlinson C."/>
            <person name="Chen J."/>
            <person name="Wollam A."/>
            <person name="Pepin K.H."/>
            <person name="Bhonagiri V."/>
            <person name="Zhang X."/>
            <person name="Warren W."/>
            <person name="Mitreva M."/>
            <person name="Mardis E.R."/>
            <person name="Wilson R.K."/>
        </authorList>
    </citation>
    <scope>NUCLEOTIDE SEQUENCE [LARGE SCALE GENOMIC DNA]</scope>
    <source>
        <strain evidence="2 3">JCP8017A</strain>
    </source>
</reference>
<sequence length="71" mass="8125">MPSPIALCVIFIVILLALNTVLYFKSILDSKFLILLTTKYCSQSTQSITQAFNHIEQNLLQCNFRLFSIIK</sequence>
<name>T2PL30_9BIFI</name>
<keyword evidence="1" id="KW-0472">Membrane</keyword>
<dbReference type="PATRIC" id="fig|1261062.4.peg.1190"/>
<evidence type="ECO:0000256" key="1">
    <source>
        <dbReference type="SAM" id="Phobius"/>
    </source>
</evidence>
<organism evidence="2 3">
    <name type="scientific">Gardnerella pickettii JCP8017A</name>
    <dbReference type="NCBI Taxonomy" id="1261062"/>
    <lineage>
        <taxon>Bacteria</taxon>
        <taxon>Bacillati</taxon>
        <taxon>Actinomycetota</taxon>
        <taxon>Actinomycetes</taxon>
        <taxon>Bifidobacteriales</taxon>
        <taxon>Bifidobacteriaceae</taxon>
        <taxon>Gardnerella</taxon>
        <taxon>Gardnerella pickettii</taxon>
    </lineage>
</organism>
<keyword evidence="1" id="KW-1133">Transmembrane helix</keyword>
<dbReference type="Proteomes" id="UP000015779">
    <property type="component" value="Unassembled WGS sequence"/>
</dbReference>
<keyword evidence="1" id="KW-0812">Transmembrane</keyword>
<evidence type="ECO:0000313" key="2">
    <source>
        <dbReference type="EMBL" id="EPI49755.1"/>
    </source>
</evidence>
<dbReference type="HOGENOM" id="CLU_2734241_0_0_11"/>
<gene>
    <name evidence="2" type="ORF">HMPREF1577_01349</name>
</gene>
<accession>T2PL30</accession>
<dbReference type="EMBL" id="ATJN01000134">
    <property type="protein sequence ID" value="EPI49755.1"/>
    <property type="molecule type" value="Genomic_DNA"/>
</dbReference>
<feature type="transmembrane region" description="Helical" evidence="1">
    <location>
        <begin position="6"/>
        <end position="24"/>
    </location>
</feature>
<comment type="caution">
    <text evidence="2">The sequence shown here is derived from an EMBL/GenBank/DDBJ whole genome shotgun (WGS) entry which is preliminary data.</text>
</comment>
<evidence type="ECO:0000313" key="3">
    <source>
        <dbReference type="Proteomes" id="UP000015779"/>
    </source>
</evidence>
<protein>
    <submittedName>
        <fullName evidence="2">Uncharacterized protein</fullName>
    </submittedName>
</protein>
<dbReference type="AlphaFoldDB" id="T2PL30"/>